<feature type="transmembrane region" description="Helical" evidence="1">
    <location>
        <begin position="40"/>
        <end position="62"/>
    </location>
</feature>
<dbReference type="Pfam" id="PF07332">
    <property type="entry name" value="Phage_holin_3_6"/>
    <property type="match status" value="1"/>
</dbReference>
<dbReference type="InterPro" id="IPR009937">
    <property type="entry name" value="Phage_holin_3_6"/>
</dbReference>
<evidence type="ECO:0000313" key="2">
    <source>
        <dbReference type="EMBL" id="GAA2499398.1"/>
    </source>
</evidence>
<dbReference type="EMBL" id="BAAASR010000018">
    <property type="protein sequence ID" value="GAA2499398.1"/>
    <property type="molecule type" value="Genomic_DNA"/>
</dbReference>
<sequence length="125" mass="13274">MQQSVQDVHTMAREDTTVREDIDTAREEAALGLSEARQGAVALAAGGACGLLALLSAHSTLVRGLERVWAPQKVTGALTVVYASGASVLVHYGSKRMRVARTASREALHSSADVVRYVVDELKDA</sequence>
<dbReference type="Proteomes" id="UP001499942">
    <property type="component" value="Unassembled WGS sequence"/>
</dbReference>
<keyword evidence="3" id="KW-1185">Reference proteome</keyword>
<gene>
    <name evidence="2" type="ORF">GCM10010393_34620</name>
</gene>
<proteinExistence type="predicted"/>
<evidence type="ECO:0000313" key="3">
    <source>
        <dbReference type="Proteomes" id="UP001499942"/>
    </source>
</evidence>
<keyword evidence="1" id="KW-0472">Membrane</keyword>
<evidence type="ECO:0000256" key="1">
    <source>
        <dbReference type="SAM" id="Phobius"/>
    </source>
</evidence>
<keyword evidence="1" id="KW-0812">Transmembrane</keyword>
<dbReference type="RefSeq" id="WP_344361969.1">
    <property type="nucleotide sequence ID" value="NZ_BAAASR010000018.1"/>
</dbReference>
<reference evidence="3" key="1">
    <citation type="journal article" date="2019" name="Int. J. Syst. Evol. Microbiol.">
        <title>The Global Catalogue of Microorganisms (GCM) 10K type strain sequencing project: providing services to taxonomists for standard genome sequencing and annotation.</title>
        <authorList>
            <consortium name="The Broad Institute Genomics Platform"/>
            <consortium name="The Broad Institute Genome Sequencing Center for Infectious Disease"/>
            <person name="Wu L."/>
            <person name="Ma J."/>
        </authorList>
    </citation>
    <scope>NUCLEOTIDE SEQUENCE [LARGE SCALE GENOMIC DNA]</scope>
    <source>
        <strain evidence="3">JCM 5062</strain>
    </source>
</reference>
<name>A0ABP5ZL13_9ACTN</name>
<organism evidence="2 3">
    <name type="scientific">Streptomyces gobitricini</name>
    <dbReference type="NCBI Taxonomy" id="68211"/>
    <lineage>
        <taxon>Bacteria</taxon>
        <taxon>Bacillati</taxon>
        <taxon>Actinomycetota</taxon>
        <taxon>Actinomycetes</taxon>
        <taxon>Kitasatosporales</taxon>
        <taxon>Streptomycetaceae</taxon>
        <taxon>Streptomyces</taxon>
    </lineage>
</organism>
<feature type="transmembrane region" description="Helical" evidence="1">
    <location>
        <begin position="74"/>
        <end position="92"/>
    </location>
</feature>
<comment type="caution">
    <text evidence="2">The sequence shown here is derived from an EMBL/GenBank/DDBJ whole genome shotgun (WGS) entry which is preliminary data.</text>
</comment>
<protein>
    <submittedName>
        <fullName evidence="2">Uncharacterized protein</fullName>
    </submittedName>
</protein>
<accession>A0ABP5ZL13</accession>
<keyword evidence="1" id="KW-1133">Transmembrane helix</keyword>